<proteinExistence type="inferred from homology"/>
<feature type="region of interest" description="Disordered" evidence="2">
    <location>
        <begin position="161"/>
        <end position="221"/>
    </location>
</feature>
<feature type="domain" description="NFACT RNA-binding" evidence="3">
    <location>
        <begin position="54"/>
        <end position="126"/>
    </location>
</feature>
<evidence type="ECO:0000256" key="2">
    <source>
        <dbReference type="SAM" id="MobiDB-lite"/>
    </source>
</evidence>
<evidence type="ECO:0000259" key="3">
    <source>
        <dbReference type="Pfam" id="PF05670"/>
    </source>
</evidence>
<sequence length="221" mass="24886">MDVSCSVGGGGGGAIPLGRRLIDDSRGDWVASTGMFTDFMKVTLDAIGSLLGIEFHVDDLSSAHVYLKPQSGWTLDTIPEDVLIDCAQLVKANSIEGNKNNGVKVVYTPASNLRKENGFDVGQLRYTKVERRINEIVNRLNKTKEDKKIDYDAEKSARIAAEKKRRKDEESRRKAMEDQDRRRKAEQDELQSYKTVFSDSNMSTNKRTGPVDPKKFEEDFF</sequence>
<evidence type="ECO:0000313" key="4">
    <source>
        <dbReference type="EMBL" id="PJF19261.1"/>
    </source>
</evidence>
<feature type="compositionally biased region" description="Basic and acidic residues" evidence="2">
    <location>
        <begin position="212"/>
        <end position="221"/>
    </location>
</feature>
<dbReference type="PANTHER" id="PTHR13049">
    <property type="entry name" value="DUF814-RELATED"/>
    <property type="match status" value="1"/>
</dbReference>
<reference evidence="4 5" key="1">
    <citation type="submission" date="2016-10" db="EMBL/GenBank/DDBJ databases">
        <title>The genome of Paramicrosporidium saccamoebae is the missing link in understanding Cryptomycota and Microsporidia evolution.</title>
        <authorList>
            <person name="Quandt C.A."/>
            <person name="Beaudet D."/>
            <person name="Corsaro D."/>
            <person name="Michel R."/>
            <person name="Corradi N."/>
            <person name="James T."/>
        </authorList>
    </citation>
    <scope>NUCLEOTIDE SEQUENCE [LARGE SCALE GENOMIC DNA]</scope>
    <source>
        <strain evidence="4 5">KSL3</strain>
    </source>
</reference>
<dbReference type="AlphaFoldDB" id="A0A2H9TNB1"/>
<dbReference type="OrthoDB" id="200398at2759"/>
<evidence type="ECO:0000256" key="1">
    <source>
        <dbReference type="ARBA" id="ARBA00008998"/>
    </source>
</evidence>
<dbReference type="STRING" id="1246581.A0A2H9TNB1"/>
<feature type="compositionally biased region" description="Polar residues" evidence="2">
    <location>
        <begin position="190"/>
        <end position="207"/>
    </location>
</feature>
<dbReference type="Pfam" id="PF05670">
    <property type="entry name" value="NFACT-R_1"/>
    <property type="match status" value="1"/>
</dbReference>
<dbReference type="EMBL" id="MTSL01000072">
    <property type="protein sequence ID" value="PJF19261.1"/>
    <property type="molecule type" value="Genomic_DNA"/>
</dbReference>
<gene>
    <name evidence="4" type="ORF">PSACC_00949</name>
</gene>
<protein>
    <recommendedName>
        <fullName evidence="3">NFACT RNA-binding domain-containing protein</fullName>
    </recommendedName>
</protein>
<dbReference type="PANTHER" id="PTHR13049:SF2">
    <property type="entry name" value="COILED-COIL DOMAIN-CONTAINING PROTEIN 25"/>
    <property type="match status" value="1"/>
</dbReference>
<evidence type="ECO:0000313" key="5">
    <source>
        <dbReference type="Proteomes" id="UP000240830"/>
    </source>
</evidence>
<dbReference type="InterPro" id="IPR039730">
    <property type="entry name" value="Jlp2/Ccd25"/>
</dbReference>
<name>A0A2H9TNB1_9FUNG</name>
<feature type="compositionally biased region" description="Basic and acidic residues" evidence="2">
    <location>
        <begin position="161"/>
        <end position="187"/>
    </location>
</feature>
<accession>A0A2H9TNB1</accession>
<organism evidence="4 5">
    <name type="scientific">Paramicrosporidium saccamoebae</name>
    <dbReference type="NCBI Taxonomy" id="1246581"/>
    <lineage>
        <taxon>Eukaryota</taxon>
        <taxon>Fungi</taxon>
        <taxon>Fungi incertae sedis</taxon>
        <taxon>Cryptomycota</taxon>
        <taxon>Cryptomycota incertae sedis</taxon>
        <taxon>Paramicrosporidium</taxon>
    </lineage>
</organism>
<dbReference type="InterPro" id="IPR008532">
    <property type="entry name" value="NFACT_RNA-bd"/>
</dbReference>
<dbReference type="Proteomes" id="UP000240830">
    <property type="component" value="Unassembled WGS sequence"/>
</dbReference>
<comment type="similarity">
    <text evidence="1">Belongs to the CCDC25 family.</text>
</comment>
<comment type="caution">
    <text evidence="4">The sequence shown here is derived from an EMBL/GenBank/DDBJ whole genome shotgun (WGS) entry which is preliminary data.</text>
</comment>
<keyword evidence="5" id="KW-1185">Reference proteome</keyword>